<dbReference type="Proteomes" id="UP000281549">
    <property type="component" value="Unassembled WGS sequence"/>
</dbReference>
<reference evidence="4" key="2">
    <citation type="journal article" date="2018" name="Nat. Microbiol.">
        <title>Leveraging single-cell genomics to expand the fungal tree of life.</title>
        <authorList>
            <person name="Ahrendt S.R."/>
            <person name="Quandt C.A."/>
            <person name="Ciobanu D."/>
            <person name="Clum A."/>
            <person name="Salamov A."/>
            <person name="Andreopoulos B."/>
            <person name="Cheng J.F."/>
            <person name="Woyke T."/>
            <person name="Pelin A."/>
            <person name="Henrissat B."/>
            <person name="Reynolds N.K."/>
            <person name="Benny G.L."/>
            <person name="Smith M.E."/>
            <person name="James T.Y."/>
            <person name="Grigoriev I.V."/>
        </authorList>
    </citation>
    <scope>NUCLEOTIDE SEQUENCE [LARGE SCALE GENOMIC DNA]</scope>
    <source>
        <strain evidence="4">CSF55</strain>
    </source>
</reference>
<evidence type="ECO:0000313" key="2">
    <source>
        <dbReference type="EMBL" id="RKP20100.1"/>
    </source>
</evidence>
<dbReference type="AlphaFoldDB" id="A0A075APS3"/>
<proteinExistence type="predicted"/>
<reference evidence="2" key="3">
    <citation type="submission" date="2018-08" db="EMBL/GenBank/DDBJ databases">
        <title>Leveraging single-cell genomics to expand the Fungal Tree of Life.</title>
        <authorList>
            <consortium name="DOE Joint Genome Institute"/>
            <person name="Ahrendt S.R."/>
            <person name="Quandt C.A."/>
            <person name="Ciobanu D."/>
            <person name="Clum A."/>
            <person name="Salamov A."/>
            <person name="Andreopoulos B."/>
            <person name="Cheng J.-F."/>
            <person name="Woyke T."/>
            <person name="Pelin A."/>
            <person name="Henrissat B."/>
            <person name="Reynolds N."/>
            <person name="Benny G.L."/>
            <person name="Smith M.E."/>
            <person name="James T.Y."/>
            <person name="Grigoriev I.V."/>
        </authorList>
    </citation>
    <scope>NUCLEOTIDE SEQUENCE</scope>
    <source>
        <strain evidence="2">CSF55</strain>
    </source>
</reference>
<organism evidence="1 3">
    <name type="scientific">Rozella allomycis (strain CSF55)</name>
    <dbReference type="NCBI Taxonomy" id="988480"/>
    <lineage>
        <taxon>Eukaryota</taxon>
        <taxon>Fungi</taxon>
        <taxon>Fungi incertae sedis</taxon>
        <taxon>Cryptomycota</taxon>
        <taxon>Cryptomycota incertae sedis</taxon>
        <taxon>Rozella</taxon>
    </lineage>
</organism>
<dbReference type="HOGENOM" id="CLU_1533439_0_0_1"/>
<evidence type="ECO:0000313" key="3">
    <source>
        <dbReference type="Proteomes" id="UP000030755"/>
    </source>
</evidence>
<reference evidence="1 3" key="1">
    <citation type="journal article" date="2013" name="Curr. Biol.">
        <title>Shared signatures of parasitism and phylogenomics unite Cryptomycota and microsporidia.</title>
        <authorList>
            <person name="James T.Y."/>
            <person name="Pelin A."/>
            <person name="Bonen L."/>
            <person name="Ahrendt S."/>
            <person name="Sain D."/>
            <person name="Corradi N."/>
            <person name="Stajich J.E."/>
        </authorList>
    </citation>
    <scope>NUCLEOTIDE SEQUENCE [LARGE SCALE GENOMIC DNA]</scope>
    <source>
        <strain evidence="1 3">CSF55</strain>
        <strain evidence="1 3">CSF55</strain>
    </source>
</reference>
<accession>A0A075APS3</accession>
<dbReference type="Proteomes" id="UP000030755">
    <property type="component" value="Unassembled WGS sequence"/>
</dbReference>
<dbReference type="EMBL" id="KE561185">
    <property type="protein sequence ID" value="EPZ32078.1"/>
    <property type="molecule type" value="Genomic_DNA"/>
</dbReference>
<keyword evidence="3" id="KW-1185">Reference proteome</keyword>
<name>A0A075APS3_ROZAC</name>
<dbReference type="EMBL" id="ML005112">
    <property type="protein sequence ID" value="RKP20100.1"/>
    <property type="molecule type" value="Genomic_DNA"/>
</dbReference>
<gene>
    <name evidence="1" type="ORF">O9G_003925</name>
    <name evidence="2" type="ORF">ROZALSC1DRAFT_28370</name>
</gene>
<evidence type="ECO:0000313" key="4">
    <source>
        <dbReference type="Proteomes" id="UP000281549"/>
    </source>
</evidence>
<sequence length="175" mass="20909">MGYTERAELDPARRLEQLRELYEYRANNADALFGDPSESRNQEKNRNWLLEDESRYYEGYFTVTNVLYLKRQLNIDKFYKDFFEDSPTLEIDENPKYPVKVSIPTQLMIKTRNFDIDPKAVPTSKTYDPRNSLDIIKHCHRGYLPHFEEAFPKKSRRQTRRATIKAYEKVSLLDL</sequence>
<protein>
    <submittedName>
        <fullName evidence="1">Uncharacterized protein</fullName>
    </submittedName>
</protein>
<evidence type="ECO:0000313" key="1">
    <source>
        <dbReference type="EMBL" id="EPZ32078.1"/>
    </source>
</evidence>